<sequence length="56" mass="6872">VQARMVRVLRRPLSRTRLQRVHLMTRRLLEITTGLRKPALVRFYREMFRIELILIV</sequence>
<dbReference type="AlphaFoldDB" id="C5KJG9"/>
<dbReference type="RefSeq" id="XP_002783507.1">
    <property type="nucleotide sequence ID" value="XM_002783461.1"/>
</dbReference>
<accession>C5KJG9</accession>
<reference evidence="1 2" key="1">
    <citation type="submission" date="2008-07" db="EMBL/GenBank/DDBJ databases">
        <authorList>
            <person name="El-Sayed N."/>
            <person name="Caler E."/>
            <person name="Inman J."/>
            <person name="Amedeo P."/>
            <person name="Hass B."/>
            <person name="Wortman J."/>
        </authorList>
    </citation>
    <scope>NUCLEOTIDE SEQUENCE [LARGE SCALE GENOMIC DNA]</scope>
    <source>
        <strain evidence="2">ATCC 50983 / TXsc</strain>
    </source>
</reference>
<proteinExistence type="predicted"/>
<dbReference type="Proteomes" id="UP000007800">
    <property type="component" value="Unassembled WGS sequence"/>
</dbReference>
<dbReference type="InParanoid" id="C5KJG9"/>
<evidence type="ECO:0000313" key="2">
    <source>
        <dbReference type="Proteomes" id="UP000007800"/>
    </source>
</evidence>
<keyword evidence="2" id="KW-1185">Reference proteome</keyword>
<feature type="non-terminal residue" evidence="1">
    <location>
        <position position="56"/>
    </location>
</feature>
<gene>
    <name evidence="1" type="ORF">Pmar_PMAR001352</name>
</gene>
<name>C5KJG9_PERM5</name>
<dbReference type="GeneID" id="9046032"/>
<organism evidence="2">
    <name type="scientific">Perkinsus marinus (strain ATCC 50983 / TXsc)</name>
    <dbReference type="NCBI Taxonomy" id="423536"/>
    <lineage>
        <taxon>Eukaryota</taxon>
        <taxon>Sar</taxon>
        <taxon>Alveolata</taxon>
        <taxon>Perkinsozoa</taxon>
        <taxon>Perkinsea</taxon>
        <taxon>Perkinsida</taxon>
        <taxon>Perkinsidae</taxon>
        <taxon>Perkinsus</taxon>
    </lineage>
</organism>
<dbReference type="EMBL" id="GG673606">
    <property type="protein sequence ID" value="EER15303.1"/>
    <property type="molecule type" value="Genomic_DNA"/>
</dbReference>
<evidence type="ECO:0000313" key="1">
    <source>
        <dbReference type="EMBL" id="EER15303.1"/>
    </source>
</evidence>
<protein>
    <submittedName>
        <fullName evidence="1">Uncharacterized protein</fullName>
    </submittedName>
</protein>
<feature type="non-terminal residue" evidence="1">
    <location>
        <position position="1"/>
    </location>
</feature>